<sequence>MTEKHLYTALVGPSFVSTEMSYVNDRIAESDVMGSSVMSTETSYVNGRIAESDVPVEETFEMTERPENKYDEPENNDPANTNYDDVEASENDASLLGSGAERVHELEKERDTLRDNVSYLQSQSMRNNLVFTSVPESNENGNETPETTEAKPCQHLFERVHRSPGMPIHGKFTFFKDREMRTASLNNSPPEVMSKRRQLVGKMKEAMRLGKRAYLAYDTLYVDGTPVRA</sequence>
<gene>
    <name evidence="2" type="ORF">DPMN_085824</name>
</gene>
<evidence type="ECO:0000256" key="1">
    <source>
        <dbReference type="SAM" id="MobiDB-lite"/>
    </source>
</evidence>
<keyword evidence="3" id="KW-1185">Reference proteome</keyword>
<dbReference type="AlphaFoldDB" id="A0A9D4BJR8"/>
<organism evidence="2 3">
    <name type="scientific">Dreissena polymorpha</name>
    <name type="common">Zebra mussel</name>
    <name type="synonym">Mytilus polymorpha</name>
    <dbReference type="NCBI Taxonomy" id="45954"/>
    <lineage>
        <taxon>Eukaryota</taxon>
        <taxon>Metazoa</taxon>
        <taxon>Spiralia</taxon>
        <taxon>Lophotrochozoa</taxon>
        <taxon>Mollusca</taxon>
        <taxon>Bivalvia</taxon>
        <taxon>Autobranchia</taxon>
        <taxon>Heteroconchia</taxon>
        <taxon>Euheterodonta</taxon>
        <taxon>Imparidentia</taxon>
        <taxon>Neoheterodontei</taxon>
        <taxon>Myida</taxon>
        <taxon>Dreissenoidea</taxon>
        <taxon>Dreissenidae</taxon>
        <taxon>Dreissena</taxon>
    </lineage>
</organism>
<proteinExistence type="predicted"/>
<dbReference type="Proteomes" id="UP000828390">
    <property type="component" value="Unassembled WGS sequence"/>
</dbReference>
<reference evidence="2" key="1">
    <citation type="journal article" date="2019" name="bioRxiv">
        <title>The Genome of the Zebra Mussel, Dreissena polymorpha: A Resource for Invasive Species Research.</title>
        <authorList>
            <person name="McCartney M.A."/>
            <person name="Auch B."/>
            <person name="Kono T."/>
            <person name="Mallez S."/>
            <person name="Zhang Y."/>
            <person name="Obille A."/>
            <person name="Becker A."/>
            <person name="Abrahante J.E."/>
            <person name="Garbe J."/>
            <person name="Badalamenti J.P."/>
            <person name="Herman A."/>
            <person name="Mangelson H."/>
            <person name="Liachko I."/>
            <person name="Sullivan S."/>
            <person name="Sone E.D."/>
            <person name="Koren S."/>
            <person name="Silverstein K.A.T."/>
            <person name="Beckman K.B."/>
            <person name="Gohl D.M."/>
        </authorList>
    </citation>
    <scope>NUCLEOTIDE SEQUENCE</scope>
    <source>
        <strain evidence="2">Duluth1</strain>
        <tissue evidence="2">Whole animal</tissue>
    </source>
</reference>
<accession>A0A9D4BJR8</accession>
<dbReference type="EMBL" id="JAIWYP010000016">
    <property type="protein sequence ID" value="KAH3698305.1"/>
    <property type="molecule type" value="Genomic_DNA"/>
</dbReference>
<name>A0A9D4BJR8_DREPO</name>
<protein>
    <submittedName>
        <fullName evidence="2">Uncharacterized protein</fullName>
    </submittedName>
</protein>
<comment type="caution">
    <text evidence="2">The sequence shown here is derived from an EMBL/GenBank/DDBJ whole genome shotgun (WGS) entry which is preliminary data.</text>
</comment>
<feature type="compositionally biased region" description="Basic and acidic residues" evidence="1">
    <location>
        <begin position="62"/>
        <end position="72"/>
    </location>
</feature>
<evidence type="ECO:0000313" key="2">
    <source>
        <dbReference type="EMBL" id="KAH3698305.1"/>
    </source>
</evidence>
<feature type="region of interest" description="Disordered" evidence="1">
    <location>
        <begin position="59"/>
        <end position="85"/>
    </location>
</feature>
<reference evidence="2" key="2">
    <citation type="submission" date="2020-11" db="EMBL/GenBank/DDBJ databases">
        <authorList>
            <person name="McCartney M.A."/>
            <person name="Auch B."/>
            <person name="Kono T."/>
            <person name="Mallez S."/>
            <person name="Becker A."/>
            <person name="Gohl D.M."/>
            <person name="Silverstein K.A.T."/>
            <person name="Koren S."/>
            <person name="Bechman K.B."/>
            <person name="Herman A."/>
            <person name="Abrahante J.E."/>
            <person name="Garbe J."/>
        </authorList>
    </citation>
    <scope>NUCLEOTIDE SEQUENCE</scope>
    <source>
        <strain evidence="2">Duluth1</strain>
        <tissue evidence="2">Whole animal</tissue>
    </source>
</reference>
<evidence type="ECO:0000313" key="3">
    <source>
        <dbReference type="Proteomes" id="UP000828390"/>
    </source>
</evidence>